<evidence type="ECO:0000313" key="3">
    <source>
        <dbReference type="Proteomes" id="UP001266305"/>
    </source>
</evidence>
<dbReference type="EMBL" id="JASSZA010000003">
    <property type="protein sequence ID" value="KAK2115205.1"/>
    <property type="molecule type" value="Genomic_DNA"/>
</dbReference>
<proteinExistence type="predicted"/>
<gene>
    <name evidence="2" type="ORF">P7K49_005831</name>
</gene>
<accession>A0ABQ9W0N5</accession>
<dbReference type="Proteomes" id="UP001266305">
    <property type="component" value="Unassembled WGS sequence"/>
</dbReference>
<reference evidence="2 3" key="1">
    <citation type="submission" date="2023-05" db="EMBL/GenBank/DDBJ databases">
        <title>B98-5 Cell Line De Novo Hybrid Assembly: An Optical Mapping Approach.</title>
        <authorList>
            <person name="Kananen K."/>
            <person name="Auerbach J.A."/>
            <person name="Kautto E."/>
            <person name="Blachly J.S."/>
        </authorList>
    </citation>
    <scope>NUCLEOTIDE SEQUENCE [LARGE SCALE GENOMIC DNA]</scope>
    <source>
        <strain evidence="2">B95-8</strain>
        <tissue evidence="2">Cell line</tissue>
    </source>
</reference>
<name>A0ABQ9W0N5_SAGOE</name>
<feature type="region of interest" description="Disordered" evidence="1">
    <location>
        <begin position="1"/>
        <end position="62"/>
    </location>
</feature>
<keyword evidence="3" id="KW-1185">Reference proteome</keyword>
<protein>
    <submittedName>
        <fullName evidence="2">Uncharacterized protein</fullName>
    </submittedName>
</protein>
<sequence length="190" mass="20923">MSVSGLEVTPEKDPAARGLRMRMRRDEEASDPTSAAAQLRRFQGHLPQPSSARTSVVALKPRPSGRKPLLTVLLEPEEAQKLAAERARAPVVPYGVDLHYWGQELPTAGKILKDTGGPPLLSRLVEPRRAFLSLSTAVSGHPWSLGVILQEQPGEKPLPQRRPQGPRCVPRFTTTQLLRLDFLPHQGCLQ</sequence>
<organism evidence="2 3">
    <name type="scientific">Saguinus oedipus</name>
    <name type="common">Cotton-top tamarin</name>
    <name type="synonym">Oedipomidas oedipus</name>
    <dbReference type="NCBI Taxonomy" id="9490"/>
    <lineage>
        <taxon>Eukaryota</taxon>
        <taxon>Metazoa</taxon>
        <taxon>Chordata</taxon>
        <taxon>Craniata</taxon>
        <taxon>Vertebrata</taxon>
        <taxon>Euteleostomi</taxon>
        <taxon>Mammalia</taxon>
        <taxon>Eutheria</taxon>
        <taxon>Euarchontoglires</taxon>
        <taxon>Primates</taxon>
        <taxon>Haplorrhini</taxon>
        <taxon>Platyrrhini</taxon>
        <taxon>Cebidae</taxon>
        <taxon>Callitrichinae</taxon>
        <taxon>Saguinus</taxon>
    </lineage>
</organism>
<evidence type="ECO:0000256" key="1">
    <source>
        <dbReference type="SAM" id="MobiDB-lite"/>
    </source>
</evidence>
<comment type="caution">
    <text evidence="2">The sequence shown here is derived from an EMBL/GenBank/DDBJ whole genome shotgun (WGS) entry which is preliminary data.</text>
</comment>
<evidence type="ECO:0000313" key="2">
    <source>
        <dbReference type="EMBL" id="KAK2115205.1"/>
    </source>
</evidence>